<dbReference type="PROSITE" id="PS50405">
    <property type="entry name" value="GST_CTER"/>
    <property type="match status" value="1"/>
</dbReference>
<organism evidence="3 4">
    <name type="scientific">Stylonychia lemnae</name>
    <name type="common">Ciliate</name>
    <dbReference type="NCBI Taxonomy" id="5949"/>
    <lineage>
        <taxon>Eukaryota</taxon>
        <taxon>Sar</taxon>
        <taxon>Alveolata</taxon>
        <taxon>Ciliophora</taxon>
        <taxon>Intramacronucleata</taxon>
        <taxon>Spirotrichea</taxon>
        <taxon>Stichotrichia</taxon>
        <taxon>Sporadotrichida</taxon>
        <taxon>Oxytrichidae</taxon>
        <taxon>Stylonychinae</taxon>
        <taxon>Stylonychia</taxon>
    </lineage>
</organism>
<dbReference type="GO" id="GO:0004364">
    <property type="term" value="F:glutathione transferase activity"/>
    <property type="evidence" value="ECO:0007669"/>
    <property type="project" value="TreeGrafter"/>
</dbReference>
<dbReference type="SFLD" id="SFLDS00019">
    <property type="entry name" value="Glutathione_Transferase_(cytos"/>
    <property type="match status" value="1"/>
</dbReference>
<dbReference type="CDD" id="cd03039">
    <property type="entry name" value="GST_N_Sigma_like"/>
    <property type="match status" value="1"/>
</dbReference>
<dbReference type="PANTHER" id="PTHR11571">
    <property type="entry name" value="GLUTATHIONE S-TRANSFERASE"/>
    <property type="match status" value="1"/>
</dbReference>
<dbReference type="SFLD" id="SFLDG00363">
    <property type="entry name" value="AMPS_(cytGST):_Alpha-__Mu-__Pi"/>
    <property type="match status" value="1"/>
</dbReference>
<dbReference type="PROSITE" id="PS50404">
    <property type="entry name" value="GST_NTER"/>
    <property type="match status" value="1"/>
</dbReference>
<gene>
    <name evidence="3" type="primary">Contig12095.g12932</name>
    <name evidence="3" type="ORF">STYLEM_7186</name>
</gene>
<dbReference type="OMA" id="LELYLMW"/>
<dbReference type="InterPro" id="IPR040079">
    <property type="entry name" value="Glutathione_S-Trfase"/>
</dbReference>
<dbReference type="InterPro" id="IPR050213">
    <property type="entry name" value="GST_superfamily"/>
</dbReference>
<dbReference type="AlphaFoldDB" id="A0A078A9D7"/>
<dbReference type="Pfam" id="PF02798">
    <property type="entry name" value="GST_N"/>
    <property type="match status" value="1"/>
</dbReference>
<evidence type="ECO:0000313" key="3">
    <source>
        <dbReference type="EMBL" id="CDW78212.1"/>
    </source>
</evidence>
<keyword evidence="4" id="KW-1185">Reference proteome</keyword>
<dbReference type="SUPFAM" id="SSF52833">
    <property type="entry name" value="Thioredoxin-like"/>
    <property type="match status" value="1"/>
</dbReference>
<protein>
    <submittedName>
        <fullName evidence="3">Glutathione s-transferase</fullName>
    </submittedName>
</protein>
<dbReference type="SUPFAM" id="SSF47616">
    <property type="entry name" value="GST C-terminal domain-like"/>
    <property type="match status" value="1"/>
</dbReference>
<dbReference type="Gene3D" id="3.40.30.10">
    <property type="entry name" value="Glutaredoxin"/>
    <property type="match status" value="1"/>
</dbReference>
<dbReference type="Gene3D" id="1.20.1050.10">
    <property type="match status" value="1"/>
</dbReference>
<dbReference type="Pfam" id="PF14497">
    <property type="entry name" value="GST_C_3"/>
    <property type="match status" value="1"/>
</dbReference>
<sequence>MALKLYYFDYSGRAESMRMLLNHAKVEFEDIRIKKDDWPAFQLNDNPSLEFKQIPVLQIDNGKVLSQSKAILRYLGNEYGYYPKDPYEAYLVDSFIDGLSDMIQGMVASKFEPNQEKSKAMVLDWLKNDYPRFLSIYEKRFESQGDSKYAVGNTLTIADFSFCALIFSTILNEQSSVSAFLRGPFEQNPRLNAYAAEMREFFKEYLELKPKESI</sequence>
<dbReference type="SFLD" id="SFLDG01205">
    <property type="entry name" value="AMPS.1"/>
    <property type="match status" value="1"/>
</dbReference>
<name>A0A078A9D7_STYLE</name>
<dbReference type="EMBL" id="CCKQ01006868">
    <property type="protein sequence ID" value="CDW78212.1"/>
    <property type="molecule type" value="Genomic_DNA"/>
</dbReference>
<keyword evidence="3" id="KW-0808">Transferase</keyword>
<evidence type="ECO:0000259" key="2">
    <source>
        <dbReference type="PROSITE" id="PS50405"/>
    </source>
</evidence>
<feature type="domain" description="GST N-terminal" evidence="1">
    <location>
        <begin position="1"/>
        <end position="83"/>
    </location>
</feature>
<evidence type="ECO:0000313" key="4">
    <source>
        <dbReference type="Proteomes" id="UP000039865"/>
    </source>
</evidence>
<accession>A0A078A9D7</accession>
<dbReference type="InterPro" id="IPR010987">
    <property type="entry name" value="Glutathione-S-Trfase_C-like"/>
</dbReference>
<proteinExistence type="predicted"/>
<dbReference type="InParanoid" id="A0A078A9D7"/>
<dbReference type="CDD" id="cd03192">
    <property type="entry name" value="GST_C_Sigma_like"/>
    <property type="match status" value="1"/>
</dbReference>
<dbReference type="OrthoDB" id="422574at2759"/>
<dbReference type="Proteomes" id="UP000039865">
    <property type="component" value="Unassembled WGS sequence"/>
</dbReference>
<dbReference type="InterPro" id="IPR004045">
    <property type="entry name" value="Glutathione_S-Trfase_N"/>
</dbReference>
<evidence type="ECO:0000259" key="1">
    <source>
        <dbReference type="PROSITE" id="PS50404"/>
    </source>
</evidence>
<reference evidence="3 4" key="1">
    <citation type="submission" date="2014-06" db="EMBL/GenBank/DDBJ databases">
        <authorList>
            <person name="Swart Estienne"/>
        </authorList>
    </citation>
    <scope>NUCLEOTIDE SEQUENCE [LARGE SCALE GENOMIC DNA]</scope>
    <source>
        <strain evidence="3 4">130c</strain>
    </source>
</reference>
<dbReference type="InterPro" id="IPR036249">
    <property type="entry name" value="Thioredoxin-like_sf"/>
</dbReference>
<feature type="domain" description="GST C-terminal" evidence="2">
    <location>
        <begin position="85"/>
        <end position="214"/>
    </location>
</feature>
<dbReference type="InterPro" id="IPR004046">
    <property type="entry name" value="GST_C"/>
</dbReference>
<dbReference type="GO" id="GO:0006749">
    <property type="term" value="P:glutathione metabolic process"/>
    <property type="evidence" value="ECO:0007669"/>
    <property type="project" value="TreeGrafter"/>
</dbReference>
<dbReference type="InterPro" id="IPR036282">
    <property type="entry name" value="Glutathione-S-Trfase_C_sf"/>
</dbReference>